<feature type="transmembrane region" description="Helical" evidence="9">
    <location>
        <begin position="111"/>
        <end position="129"/>
    </location>
</feature>
<feature type="transmembrane region" description="Helical" evidence="9">
    <location>
        <begin position="262"/>
        <end position="279"/>
    </location>
</feature>
<evidence type="ECO:0000256" key="6">
    <source>
        <dbReference type="ARBA" id="ARBA00023136"/>
    </source>
</evidence>
<dbReference type="GO" id="GO:0022857">
    <property type="term" value="F:transmembrane transporter activity"/>
    <property type="evidence" value="ECO:0007669"/>
    <property type="project" value="InterPro"/>
</dbReference>
<evidence type="ECO:0000256" key="1">
    <source>
        <dbReference type="ARBA" id="ARBA00004651"/>
    </source>
</evidence>
<feature type="transmembrane region" description="Helical" evidence="9">
    <location>
        <begin position="44"/>
        <end position="67"/>
    </location>
</feature>
<feature type="domain" description="Major facilitator superfamily (MFS) profile" evidence="10">
    <location>
        <begin position="45"/>
        <end position="502"/>
    </location>
</feature>
<feature type="transmembrane region" description="Helical" evidence="9">
    <location>
        <begin position="359"/>
        <end position="380"/>
    </location>
</feature>
<keyword evidence="6 9" id="KW-0472">Membrane</keyword>
<feature type="transmembrane region" description="Helical" evidence="9">
    <location>
        <begin position="300"/>
        <end position="319"/>
    </location>
</feature>
<feature type="transmembrane region" description="Helical" evidence="9">
    <location>
        <begin position="171"/>
        <end position="196"/>
    </location>
</feature>
<gene>
    <name evidence="11" type="ORF">FHX73_13331</name>
</gene>
<comment type="subcellular location">
    <subcellularLocation>
        <location evidence="1">Cell membrane</location>
        <topology evidence="1">Multi-pass membrane protein</topology>
    </subcellularLocation>
</comment>
<dbReference type="InterPro" id="IPR011701">
    <property type="entry name" value="MFS"/>
</dbReference>
<accession>A0A561TT79</accession>
<feature type="compositionally biased region" description="Low complexity" evidence="8">
    <location>
        <begin position="10"/>
        <end position="39"/>
    </location>
</feature>
<dbReference type="CDD" id="cd17321">
    <property type="entry name" value="MFS_MMR_MDR_like"/>
    <property type="match status" value="1"/>
</dbReference>
<dbReference type="RefSeq" id="WP_145909501.1">
    <property type="nucleotide sequence ID" value="NZ_BAAAMZ010000001.1"/>
</dbReference>
<dbReference type="PANTHER" id="PTHR42718">
    <property type="entry name" value="MAJOR FACILITATOR SUPERFAMILY MULTIDRUG TRANSPORTER MFSC"/>
    <property type="match status" value="1"/>
</dbReference>
<evidence type="ECO:0000256" key="4">
    <source>
        <dbReference type="ARBA" id="ARBA00022692"/>
    </source>
</evidence>
<dbReference type="Pfam" id="PF07690">
    <property type="entry name" value="MFS_1"/>
    <property type="match status" value="1"/>
</dbReference>
<reference evidence="11 12" key="1">
    <citation type="submission" date="2019-06" db="EMBL/GenBank/DDBJ databases">
        <title>Sequencing the genomes of 1000 actinobacteria strains.</title>
        <authorList>
            <person name="Klenk H.-P."/>
        </authorList>
    </citation>
    <scope>NUCLEOTIDE SEQUENCE [LARGE SCALE GENOMIC DNA]</scope>
    <source>
        <strain evidence="11 12">DSM 44826</strain>
    </source>
</reference>
<evidence type="ECO:0000256" key="9">
    <source>
        <dbReference type="SAM" id="Phobius"/>
    </source>
</evidence>
<evidence type="ECO:0000313" key="11">
    <source>
        <dbReference type="EMBL" id="TWF90287.1"/>
    </source>
</evidence>
<evidence type="ECO:0000256" key="7">
    <source>
        <dbReference type="ARBA" id="ARBA00023251"/>
    </source>
</evidence>
<dbReference type="SUPFAM" id="SSF103473">
    <property type="entry name" value="MFS general substrate transporter"/>
    <property type="match status" value="1"/>
</dbReference>
<dbReference type="GO" id="GO:0005886">
    <property type="term" value="C:plasma membrane"/>
    <property type="evidence" value="ECO:0007669"/>
    <property type="project" value="UniProtKB-SubCell"/>
</dbReference>
<sequence>MSDSTLAPDGAHPATTATGTATTTGAASTTGTVSAPGSPARTGLALTVILTCQLMVVLDSAVVTIALPDVQKALSFSATGLSWVQNAYMLAFGGLLLLGGRLGDVLGRRRIFGYGVALFTLASLVGGLADGSGLLLAARAVQGLAAAVAAPSTLALIITTYTDDAKRARAIALYSTVTGAGAAIGMILGGVLTSGLSWRWDFFVNVPFGLAVVVLAPRVIKEPARVRTPLDVPGALTVTAGAVALVYAFIRAASHGWSDGTTVGLLVAAVLLLGAFVAVEARTAHPLVPLRLLADRTRGGSYLALLLVAAAMFGMFYFVTQYLQTALGYSALRTGFAFLPFAVAMFAGATAVPRIMARLGATGVLVAGSLLVGGGLLWLTPIGLHTGYLSGVFGPMVVFGVGGGFVFVPLSMGILGGVPPEYAGAASGLLQAMQQIGGAVGTAVLVTCYSGAVRHPGGRPAADPVTEAHRALTHGVGVAMAVAALFVLVALVLIAALIRLPRAGAGAGAGG</sequence>
<keyword evidence="4 9" id="KW-0812">Transmembrane</keyword>
<dbReference type="InterPro" id="IPR036259">
    <property type="entry name" value="MFS_trans_sf"/>
</dbReference>
<dbReference type="Gene3D" id="1.20.1720.10">
    <property type="entry name" value="Multidrug resistance protein D"/>
    <property type="match status" value="1"/>
</dbReference>
<evidence type="ECO:0000256" key="8">
    <source>
        <dbReference type="SAM" id="MobiDB-lite"/>
    </source>
</evidence>
<feature type="region of interest" description="Disordered" evidence="8">
    <location>
        <begin position="1"/>
        <end position="39"/>
    </location>
</feature>
<feature type="transmembrane region" description="Helical" evidence="9">
    <location>
        <begin position="472"/>
        <end position="498"/>
    </location>
</feature>
<evidence type="ECO:0000256" key="5">
    <source>
        <dbReference type="ARBA" id="ARBA00022989"/>
    </source>
</evidence>
<dbReference type="Proteomes" id="UP000317940">
    <property type="component" value="Unassembled WGS sequence"/>
</dbReference>
<comment type="caution">
    <text evidence="11">The sequence shown here is derived from an EMBL/GenBank/DDBJ whole genome shotgun (WGS) entry which is preliminary data.</text>
</comment>
<feature type="transmembrane region" description="Helical" evidence="9">
    <location>
        <begin position="392"/>
        <end position="415"/>
    </location>
</feature>
<dbReference type="InterPro" id="IPR020846">
    <property type="entry name" value="MFS_dom"/>
</dbReference>
<dbReference type="PANTHER" id="PTHR42718:SF46">
    <property type="entry name" value="BLR6921 PROTEIN"/>
    <property type="match status" value="1"/>
</dbReference>
<dbReference type="AlphaFoldDB" id="A0A561TT79"/>
<dbReference type="GO" id="GO:0046677">
    <property type="term" value="P:response to antibiotic"/>
    <property type="evidence" value="ECO:0007669"/>
    <property type="project" value="UniProtKB-KW"/>
</dbReference>
<dbReference type="PROSITE" id="PS50850">
    <property type="entry name" value="MFS"/>
    <property type="match status" value="1"/>
</dbReference>
<keyword evidence="12" id="KW-1185">Reference proteome</keyword>
<dbReference type="OrthoDB" id="4080117at2"/>
<keyword evidence="5 9" id="KW-1133">Transmembrane helix</keyword>
<proteinExistence type="predicted"/>
<keyword evidence="7" id="KW-0046">Antibiotic resistance</keyword>
<feature type="transmembrane region" description="Helical" evidence="9">
    <location>
        <begin position="141"/>
        <end position="159"/>
    </location>
</feature>
<organism evidence="11 12">
    <name type="scientific">Kitasatospora viridis</name>
    <dbReference type="NCBI Taxonomy" id="281105"/>
    <lineage>
        <taxon>Bacteria</taxon>
        <taxon>Bacillati</taxon>
        <taxon>Actinomycetota</taxon>
        <taxon>Actinomycetes</taxon>
        <taxon>Kitasatosporales</taxon>
        <taxon>Streptomycetaceae</taxon>
        <taxon>Kitasatospora</taxon>
    </lineage>
</organism>
<feature type="transmembrane region" description="Helical" evidence="9">
    <location>
        <begin position="232"/>
        <end position="250"/>
    </location>
</feature>
<evidence type="ECO:0000256" key="3">
    <source>
        <dbReference type="ARBA" id="ARBA00022475"/>
    </source>
</evidence>
<protein>
    <submittedName>
        <fullName evidence="11">EmrB/QacA subfamily drug resistance transporter</fullName>
    </submittedName>
</protein>
<feature type="transmembrane region" description="Helical" evidence="9">
    <location>
        <begin position="73"/>
        <end position="99"/>
    </location>
</feature>
<dbReference type="EMBL" id="VIWT01000003">
    <property type="protein sequence ID" value="TWF90287.1"/>
    <property type="molecule type" value="Genomic_DNA"/>
</dbReference>
<feature type="transmembrane region" description="Helical" evidence="9">
    <location>
        <begin position="331"/>
        <end position="352"/>
    </location>
</feature>
<feature type="transmembrane region" description="Helical" evidence="9">
    <location>
        <begin position="202"/>
        <end position="220"/>
    </location>
</feature>
<keyword evidence="2" id="KW-0813">Transport</keyword>
<dbReference type="Gene3D" id="1.20.1250.20">
    <property type="entry name" value="MFS general substrate transporter like domains"/>
    <property type="match status" value="1"/>
</dbReference>
<evidence type="ECO:0000256" key="2">
    <source>
        <dbReference type="ARBA" id="ARBA00022448"/>
    </source>
</evidence>
<evidence type="ECO:0000313" key="12">
    <source>
        <dbReference type="Proteomes" id="UP000317940"/>
    </source>
</evidence>
<keyword evidence="3" id="KW-1003">Cell membrane</keyword>
<evidence type="ECO:0000259" key="10">
    <source>
        <dbReference type="PROSITE" id="PS50850"/>
    </source>
</evidence>
<name>A0A561TT79_9ACTN</name>